<dbReference type="PANTHER" id="PTHR37301">
    <property type="entry name" value="DNA-BINDING PROTEIN-RELATED"/>
    <property type="match status" value="1"/>
</dbReference>
<dbReference type="EMBL" id="WOAJ01000004">
    <property type="protein sequence ID" value="MUI58916.1"/>
    <property type="molecule type" value="Genomic_DNA"/>
</dbReference>
<reference evidence="2" key="1">
    <citation type="submission" date="2019-11" db="EMBL/GenBank/DDBJ databases">
        <title>Genomes of ocular Pseudomonas aeruginosa isolates.</title>
        <authorList>
            <person name="Khan M."/>
            <person name="Rice S.A."/>
            <person name="Willcox M.D.P."/>
            <person name="Stapleton F."/>
        </authorList>
    </citation>
    <scope>NUCLEOTIDE SEQUENCE</scope>
    <source>
        <strain evidence="2">PA206</strain>
    </source>
</reference>
<feature type="domain" description="HTH cro/C1-type" evidence="1">
    <location>
        <begin position="21"/>
        <end position="71"/>
    </location>
</feature>
<dbReference type="Gene3D" id="1.10.260.40">
    <property type="entry name" value="lambda repressor-like DNA-binding domains"/>
    <property type="match status" value="1"/>
</dbReference>
<name>A0A6A9JYQ5_PSEAI</name>
<gene>
    <name evidence="2" type="ORF">GNQ20_13990</name>
</gene>
<dbReference type="InterPro" id="IPR010982">
    <property type="entry name" value="Lambda_DNA-bd_dom_sf"/>
</dbReference>
<dbReference type="SUPFAM" id="SSF47413">
    <property type="entry name" value="lambda repressor-like DNA-binding domains"/>
    <property type="match status" value="1"/>
</dbReference>
<proteinExistence type="predicted"/>
<comment type="caution">
    <text evidence="2">The sequence shown here is derived from an EMBL/GenBank/DDBJ whole genome shotgun (WGS) entry which is preliminary data.</text>
</comment>
<protein>
    <submittedName>
        <fullName evidence="2">Helix-turn-helix domain-containing protein</fullName>
    </submittedName>
</protein>
<dbReference type="AlphaFoldDB" id="A0A6A9JYQ5"/>
<accession>A0A6A9JYQ5</accession>
<evidence type="ECO:0000259" key="1">
    <source>
        <dbReference type="Pfam" id="PF13443"/>
    </source>
</evidence>
<dbReference type="RefSeq" id="WP_071537857.1">
    <property type="nucleotide sequence ID" value="NZ_FRSG01000024.1"/>
</dbReference>
<dbReference type="GO" id="GO:0003677">
    <property type="term" value="F:DNA binding"/>
    <property type="evidence" value="ECO:0007669"/>
    <property type="project" value="InterPro"/>
</dbReference>
<evidence type="ECO:0000313" key="2">
    <source>
        <dbReference type="EMBL" id="MUI58916.1"/>
    </source>
</evidence>
<organism evidence="2">
    <name type="scientific">Pseudomonas aeruginosa</name>
    <dbReference type="NCBI Taxonomy" id="287"/>
    <lineage>
        <taxon>Bacteria</taxon>
        <taxon>Pseudomonadati</taxon>
        <taxon>Pseudomonadota</taxon>
        <taxon>Gammaproteobacteria</taxon>
        <taxon>Pseudomonadales</taxon>
        <taxon>Pseudomonadaceae</taxon>
        <taxon>Pseudomonas</taxon>
    </lineage>
</organism>
<sequence>MIYVKLREAMDSYRQRTGVRLTYESISEKAGISVATLQSLAARPGYNTRLSTIEKLCQILECTPGDLLELQAVPEEHSAEGGDVGNK</sequence>
<dbReference type="Pfam" id="PF13443">
    <property type="entry name" value="HTH_26"/>
    <property type="match status" value="1"/>
</dbReference>
<dbReference type="PANTHER" id="PTHR37301:SF1">
    <property type="entry name" value="DNA-BINDING PROTEIN"/>
    <property type="match status" value="1"/>
</dbReference>
<dbReference type="InterPro" id="IPR001387">
    <property type="entry name" value="Cro/C1-type_HTH"/>
</dbReference>